<name>A0A193KUR6_SCHMD</name>
<comment type="subcellular location">
    <subcellularLocation>
        <location evidence="1">Membrane</location>
    </subcellularLocation>
</comment>
<evidence type="ECO:0000259" key="6">
    <source>
        <dbReference type="PROSITE" id="PS50262"/>
    </source>
</evidence>
<feature type="transmembrane region" description="Helical" evidence="5">
    <location>
        <begin position="245"/>
        <end position="265"/>
    </location>
</feature>
<evidence type="ECO:0000256" key="1">
    <source>
        <dbReference type="ARBA" id="ARBA00004370"/>
    </source>
</evidence>
<dbReference type="PROSITE" id="PS50262">
    <property type="entry name" value="G_PROTEIN_RECEP_F1_2"/>
    <property type="match status" value="1"/>
</dbReference>
<evidence type="ECO:0000256" key="2">
    <source>
        <dbReference type="ARBA" id="ARBA00022692"/>
    </source>
</evidence>
<protein>
    <submittedName>
        <fullName evidence="7">GCR156</fullName>
    </submittedName>
</protein>
<keyword evidence="4 5" id="KW-0472">Membrane</keyword>
<dbReference type="GO" id="GO:0016020">
    <property type="term" value="C:membrane"/>
    <property type="evidence" value="ECO:0007669"/>
    <property type="project" value="UniProtKB-SubCell"/>
</dbReference>
<dbReference type="AlphaFoldDB" id="A0A193KUR6"/>
<organism evidence="7">
    <name type="scientific">Schmidtea mediterranea</name>
    <name type="common">Freshwater planarian flatworm</name>
    <dbReference type="NCBI Taxonomy" id="79327"/>
    <lineage>
        <taxon>Eukaryota</taxon>
        <taxon>Metazoa</taxon>
        <taxon>Spiralia</taxon>
        <taxon>Lophotrochozoa</taxon>
        <taxon>Platyhelminthes</taxon>
        <taxon>Rhabditophora</taxon>
        <taxon>Seriata</taxon>
        <taxon>Tricladida</taxon>
        <taxon>Continenticola</taxon>
        <taxon>Geoplanoidea</taxon>
        <taxon>Dugesiidae</taxon>
        <taxon>Schmidtea</taxon>
    </lineage>
</organism>
<gene>
    <name evidence="7" type="primary">gcr156</name>
</gene>
<dbReference type="Gene3D" id="1.20.1070.10">
    <property type="entry name" value="Rhodopsin 7-helix transmembrane proteins"/>
    <property type="match status" value="1"/>
</dbReference>
<evidence type="ECO:0000256" key="5">
    <source>
        <dbReference type="SAM" id="Phobius"/>
    </source>
</evidence>
<keyword evidence="2 5" id="KW-0812">Transmembrane</keyword>
<feature type="domain" description="G-protein coupled receptors family 1 profile" evidence="6">
    <location>
        <begin position="36"/>
        <end position="268"/>
    </location>
</feature>
<feature type="transmembrane region" description="Helical" evidence="5">
    <location>
        <begin position="57"/>
        <end position="86"/>
    </location>
</feature>
<dbReference type="InterPro" id="IPR017452">
    <property type="entry name" value="GPCR_Rhodpsn_7TM"/>
</dbReference>
<keyword evidence="3 5" id="KW-1133">Transmembrane helix</keyword>
<reference evidence="7" key="1">
    <citation type="journal article" date="2016" name="PLoS Biol.">
        <title>GPCRs Direct Germline Development and Somatic Gonad Function in Planarians.</title>
        <authorList>
            <person name="Saberi A."/>
            <person name="Jamal A."/>
            <person name="Beets I."/>
            <person name="Schoofs L."/>
            <person name="Newmark P.A."/>
        </authorList>
    </citation>
    <scope>NUCLEOTIDE SEQUENCE</scope>
</reference>
<evidence type="ECO:0000313" key="7">
    <source>
        <dbReference type="EMBL" id="ANO39111.1"/>
    </source>
</evidence>
<evidence type="ECO:0000256" key="3">
    <source>
        <dbReference type="ARBA" id="ARBA00022989"/>
    </source>
</evidence>
<feature type="transmembrane region" description="Helical" evidence="5">
    <location>
        <begin position="277"/>
        <end position="296"/>
    </location>
</feature>
<evidence type="ECO:0000256" key="4">
    <source>
        <dbReference type="ARBA" id="ARBA00023136"/>
    </source>
</evidence>
<proteinExistence type="evidence at transcript level"/>
<feature type="transmembrane region" description="Helical" evidence="5">
    <location>
        <begin position="20"/>
        <end position="45"/>
    </location>
</feature>
<feature type="transmembrane region" description="Helical" evidence="5">
    <location>
        <begin position="179"/>
        <end position="201"/>
    </location>
</feature>
<dbReference type="SUPFAM" id="SSF81321">
    <property type="entry name" value="Family A G protein-coupled receptor-like"/>
    <property type="match status" value="1"/>
</dbReference>
<feature type="transmembrane region" description="Helical" evidence="5">
    <location>
        <begin position="98"/>
        <end position="119"/>
    </location>
</feature>
<accession>A0A193KUR6</accession>
<dbReference type="EMBL" id="KX018950">
    <property type="protein sequence ID" value="ANO39111.1"/>
    <property type="molecule type" value="mRNA"/>
</dbReference>
<sequence length="322" mass="37481">MLNITNCGKNASYYQKPVQWYFYPSYFALFFLSLLLNFVFINSFIKYRRRLTFKFNIFNYLTFNLIIIDFTQSIVLLIDILLIMIMENRSENILLEGFLSLRNCLISCHAITLLFMATNRYRAIKHPQMVNDPRSVLIKLYRIIYVTISIPFLVRFALVFCLRDCLLLQEIDNALKMSIGIATALVVMVIICIYSVLFGLLCCRNFPSTSKPTGNFSKIHPYPNERKSTTVGKVFKRHFGKSVKFAQVLFSITILMMISYAPVFLTNVNLIKYPGQAIYYLFYLPVLGDPLILILSREDIRQEMIRPFSLTTSQSVTNIYFT</sequence>
<feature type="transmembrane region" description="Helical" evidence="5">
    <location>
        <begin position="140"/>
        <end position="159"/>
    </location>
</feature>